<feature type="region of interest" description="Disordered" evidence="4">
    <location>
        <begin position="1"/>
        <end position="27"/>
    </location>
</feature>
<dbReference type="PRINTS" id="PR00508">
    <property type="entry name" value="S21N4MTFRASE"/>
</dbReference>
<organism evidence="6 7">
    <name type="scientific">Phytohabitans aurantiacus</name>
    <dbReference type="NCBI Taxonomy" id="3016789"/>
    <lineage>
        <taxon>Bacteria</taxon>
        <taxon>Bacillati</taxon>
        <taxon>Actinomycetota</taxon>
        <taxon>Actinomycetes</taxon>
        <taxon>Micromonosporales</taxon>
        <taxon>Micromonosporaceae</taxon>
    </lineage>
</organism>
<keyword evidence="7" id="KW-1185">Reference proteome</keyword>
<dbReference type="RefSeq" id="WP_281904845.1">
    <property type="nucleotide sequence ID" value="NZ_BSDI01000074.1"/>
</dbReference>
<reference evidence="6" key="1">
    <citation type="submission" date="2022-12" db="EMBL/GenBank/DDBJ databases">
        <title>New Phytohabitans aurantiacus sp. RD004123 nov., an actinomycete isolated from soil.</title>
        <authorList>
            <person name="Triningsih D.W."/>
            <person name="Harunari E."/>
            <person name="Igarashi Y."/>
        </authorList>
    </citation>
    <scope>NUCLEOTIDE SEQUENCE</scope>
    <source>
        <strain evidence="6">RD004123</strain>
    </source>
</reference>
<name>A0ABQ5R892_9ACTN</name>
<gene>
    <name evidence="6" type="ORF">Pa4123_82650</name>
</gene>
<dbReference type="Pfam" id="PF01555">
    <property type="entry name" value="N6_N4_Mtase"/>
    <property type="match status" value="1"/>
</dbReference>
<evidence type="ECO:0000256" key="4">
    <source>
        <dbReference type="SAM" id="MobiDB-lite"/>
    </source>
</evidence>
<evidence type="ECO:0000259" key="5">
    <source>
        <dbReference type="Pfam" id="PF01555"/>
    </source>
</evidence>
<comment type="similarity">
    <text evidence="3">Belongs to the N(4)/N(6)-methyltransferase family.</text>
</comment>
<dbReference type="Gene3D" id="3.40.50.150">
    <property type="entry name" value="Vaccinia Virus protein VP39"/>
    <property type="match status" value="1"/>
</dbReference>
<dbReference type="CDD" id="cd02440">
    <property type="entry name" value="AdoMet_MTases"/>
    <property type="match status" value="1"/>
</dbReference>
<proteinExistence type="inferred from homology"/>
<keyword evidence="2" id="KW-0808">Transferase</keyword>
<dbReference type="Proteomes" id="UP001144280">
    <property type="component" value="Unassembled WGS sequence"/>
</dbReference>
<dbReference type="InterPro" id="IPR029063">
    <property type="entry name" value="SAM-dependent_MTases_sf"/>
</dbReference>
<accession>A0ABQ5R892</accession>
<comment type="caution">
    <text evidence="6">The sequence shown here is derived from an EMBL/GenBank/DDBJ whole genome shotgun (WGS) entry which is preliminary data.</text>
</comment>
<keyword evidence="1" id="KW-0489">Methyltransferase</keyword>
<dbReference type="SUPFAM" id="SSF53335">
    <property type="entry name" value="S-adenosyl-L-methionine-dependent methyltransferases"/>
    <property type="match status" value="1"/>
</dbReference>
<dbReference type="EC" id="2.1.1.-" evidence="3"/>
<dbReference type="EMBL" id="BSDI01000074">
    <property type="protein sequence ID" value="GLI02987.1"/>
    <property type="molecule type" value="Genomic_DNA"/>
</dbReference>
<feature type="domain" description="DNA methylase N-4/N-6" evidence="5">
    <location>
        <begin position="74"/>
        <end position="133"/>
    </location>
</feature>
<feature type="region of interest" description="Disordered" evidence="4">
    <location>
        <begin position="61"/>
        <end position="80"/>
    </location>
</feature>
<evidence type="ECO:0000256" key="3">
    <source>
        <dbReference type="RuleBase" id="RU362026"/>
    </source>
</evidence>
<protein>
    <recommendedName>
        <fullName evidence="3">Methyltransferase</fullName>
        <ecNumber evidence="3">2.1.1.-</ecNumber>
    </recommendedName>
</protein>
<evidence type="ECO:0000256" key="1">
    <source>
        <dbReference type="ARBA" id="ARBA00022603"/>
    </source>
</evidence>
<sequence>MPDATTHPRPTDGRRHPGQRTGPVATPEWVQAARSPLYAALDDTGHTLAGPATVVRPATQRTDAAQRAGRYHPNTSHHPARLRPSVAARLISQYSQPGQTVLDLFCGAGTAAVEAVHAGRHTIAIDNDPRWLEATGHNLAYATAHGATGHATVLQADARTLSAPRRWRRGVALVIATPPARLTPSPHRRDHGNAALIHELADDLDATLQRCLPLLHPCSTIAIVTRLVRRRGQLLDPTWPAHDAAQRHGLELIERAAALRDGHPWTHRARANRQRRRATPPVIHDDVLIYQMPRRWPRWLRP</sequence>
<evidence type="ECO:0000313" key="7">
    <source>
        <dbReference type="Proteomes" id="UP001144280"/>
    </source>
</evidence>
<evidence type="ECO:0000256" key="2">
    <source>
        <dbReference type="ARBA" id="ARBA00022679"/>
    </source>
</evidence>
<dbReference type="InterPro" id="IPR002941">
    <property type="entry name" value="DNA_methylase_N4/N6"/>
</dbReference>
<dbReference type="InterPro" id="IPR001091">
    <property type="entry name" value="RM_Methyltransferase"/>
</dbReference>
<evidence type="ECO:0000313" key="6">
    <source>
        <dbReference type="EMBL" id="GLI02987.1"/>
    </source>
</evidence>